<accession>A0A3S9HJE2</accession>
<dbReference type="SUPFAM" id="SSF52266">
    <property type="entry name" value="SGNH hydrolase"/>
    <property type="match status" value="1"/>
</dbReference>
<dbReference type="GO" id="GO:0004622">
    <property type="term" value="F:phosphatidylcholine lysophospholipase activity"/>
    <property type="evidence" value="ECO:0007669"/>
    <property type="project" value="TreeGrafter"/>
</dbReference>
<keyword evidence="1" id="KW-0812">Transmembrane</keyword>
<dbReference type="Proteomes" id="UP000275663">
    <property type="component" value="Chromosome"/>
</dbReference>
<evidence type="ECO:0000313" key="3">
    <source>
        <dbReference type="EMBL" id="AZP12227.1"/>
    </source>
</evidence>
<dbReference type="EMBL" id="CP034464">
    <property type="protein sequence ID" value="AZP12227.1"/>
    <property type="molecule type" value="Genomic_DNA"/>
</dbReference>
<dbReference type="PANTHER" id="PTHR30383">
    <property type="entry name" value="THIOESTERASE 1/PROTEASE 1/LYSOPHOSPHOLIPASE L1"/>
    <property type="match status" value="1"/>
</dbReference>
<dbReference type="InterPro" id="IPR013830">
    <property type="entry name" value="SGNH_hydro"/>
</dbReference>
<dbReference type="KEGG" id="upv:EJN92_09565"/>
<gene>
    <name evidence="3" type="ORF">EJN92_09565</name>
</gene>
<reference evidence="3 4" key="1">
    <citation type="journal article" date="2011" name="Int. J. Syst. Evol. Microbiol.">
        <title>Description of Undibacterium oligocarboniphilum sp. nov., isolated from purified water, and Undibacterium pigrum strain CCUG 49012 as the type strain of Undibacterium parvum sp. nov., and emended descriptions of the genus Undibacterium and the species Undibacterium pigrum.</title>
        <authorList>
            <person name="Eder W."/>
            <person name="Wanner G."/>
            <person name="Ludwig W."/>
            <person name="Busse H.J."/>
            <person name="Ziemke-Kageler F."/>
            <person name="Lang E."/>
        </authorList>
    </citation>
    <scope>NUCLEOTIDE SEQUENCE [LARGE SCALE GENOMIC DNA]</scope>
    <source>
        <strain evidence="3 4">DSM 23061</strain>
    </source>
</reference>
<dbReference type="Gene3D" id="3.40.50.1110">
    <property type="entry name" value="SGNH hydrolase"/>
    <property type="match status" value="1"/>
</dbReference>
<feature type="transmembrane region" description="Helical" evidence="1">
    <location>
        <begin position="16"/>
        <end position="34"/>
    </location>
</feature>
<evidence type="ECO:0000259" key="2">
    <source>
        <dbReference type="Pfam" id="PF13472"/>
    </source>
</evidence>
<dbReference type="RefSeq" id="WP_126127609.1">
    <property type="nucleotide sequence ID" value="NZ_CP034464.1"/>
</dbReference>
<dbReference type="InterPro" id="IPR036514">
    <property type="entry name" value="SGNH_hydro_sf"/>
</dbReference>
<evidence type="ECO:0000256" key="1">
    <source>
        <dbReference type="SAM" id="Phobius"/>
    </source>
</evidence>
<organism evidence="3 4">
    <name type="scientific">Undibacterium parvum</name>
    <dbReference type="NCBI Taxonomy" id="401471"/>
    <lineage>
        <taxon>Bacteria</taxon>
        <taxon>Pseudomonadati</taxon>
        <taxon>Pseudomonadota</taxon>
        <taxon>Betaproteobacteria</taxon>
        <taxon>Burkholderiales</taxon>
        <taxon>Oxalobacteraceae</taxon>
        <taxon>Undibacterium</taxon>
    </lineage>
</organism>
<protein>
    <recommendedName>
        <fullName evidence="2">SGNH hydrolase-type esterase domain-containing protein</fullName>
    </recommendedName>
</protein>
<dbReference type="Pfam" id="PF13472">
    <property type="entry name" value="Lipase_GDSL_2"/>
    <property type="match status" value="1"/>
</dbReference>
<evidence type="ECO:0000313" key="4">
    <source>
        <dbReference type="Proteomes" id="UP000275663"/>
    </source>
</evidence>
<name>A0A3S9HJE2_9BURK</name>
<dbReference type="AlphaFoldDB" id="A0A3S9HJE2"/>
<feature type="domain" description="SGNH hydrolase-type esterase" evidence="2">
    <location>
        <begin position="106"/>
        <end position="340"/>
    </location>
</feature>
<dbReference type="OrthoDB" id="9803968at2"/>
<proteinExistence type="predicted"/>
<keyword evidence="1" id="KW-0472">Membrane</keyword>
<sequence length="363" mass="40750">MSIDSHLSRVAGMKKVIGIVLLAIVLMLIIELALQIRAHFRSGESVFNLIFSESVYVKDAETGLLLLRPNKTIIGSQTTLRSNSLGLRSPEISIVREDHSWRLAVVGASTVMGAYAADNDKTFPAQLEQRLRKQFPLRKIDVVNAGIAGMGLDEQRRMLETRVATLKPDLVVVYPGFNDFAVYCRNDETSNQRFQRQGLPIISLPEWLQTVDMIKKNTVFLRTTNIKQASIRNPASINLQAYESKLEAFIQRAAELKLSLVFATNARAYRPEQSLSDQAKLSETARYYNHCFDIAGLHQLYDRHNAAIRKAAKAHQIQLIDLDTLVPGGPRYFADSSHFSFQGEVLVAEALYDFIATNKLLVE</sequence>
<keyword evidence="1" id="KW-1133">Transmembrane helix</keyword>
<dbReference type="InterPro" id="IPR051532">
    <property type="entry name" value="Ester_Hydrolysis_Enzymes"/>
</dbReference>
<dbReference type="PANTHER" id="PTHR30383:SF5">
    <property type="entry name" value="SGNH HYDROLASE-TYPE ESTERASE DOMAIN-CONTAINING PROTEIN"/>
    <property type="match status" value="1"/>
</dbReference>
<keyword evidence="4" id="KW-1185">Reference proteome</keyword>